<dbReference type="Pfam" id="PF04014">
    <property type="entry name" value="MazE_antitoxin"/>
    <property type="match status" value="1"/>
</dbReference>
<protein>
    <submittedName>
        <fullName evidence="3">Antitoxin</fullName>
    </submittedName>
</protein>
<evidence type="ECO:0000313" key="4">
    <source>
        <dbReference type="Proteomes" id="UP000035963"/>
    </source>
</evidence>
<accession>A0A0J1FZY7</accession>
<dbReference type="GO" id="GO:0003677">
    <property type="term" value="F:DNA binding"/>
    <property type="evidence" value="ECO:0007669"/>
    <property type="project" value="UniProtKB-UniRule"/>
</dbReference>
<keyword evidence="1" id="KW-0238">DNA-binding</keyword>
<comment type="caution">
    <text evidence="3">The sequence shown here is derived from an EMBL/GenBank/DDBJ whole genome shotgun (WGS) entry which is preliminary data.</text>
</comment>
<keyword evidence="4" id="KW-1185">Reference proteome</keyword>
<dbReference type="InterPro" id="IPR007159">
    <property type="entry name" value="SpoVT-AbrB_dom"/>
</dbReference>
<name>A0A0J1FZY7_9BURK</name>
<dbReference type="PROSITE" id="PS51740">
    <property type="entry name" value="SPOVT_ABRB"/>
    <property type="match status" value="1"/>
</dbReference>
<evidence type="ECO:0000259" key="2">
    <source>
        <dbReference type="PROSITE" id="PS51740"/>
    </source>
</evidence>
<sequence length="82" mass="8995">MKTTIRRMGNSQGVLIPKPILAQLGLEDEVEMEVENDAIVLRKPQKKARQGWSEASKAIAEAGDDGLVMGEFPNADDAELSW</sequence>
<dbReference type="EMBL" id="AEJF01000091">
    <property type="protein sequence ID" value="KLU25498.1"/>
    <property type="molecule type" value="Genomic_DNA"/>
</dbReference>
<reference evidence="3 4" key="1">
    <citation type="journal article" date="2015" name="Genome Announc.">
        <title>Draft Genome Sequence of Burkholderia sp. Strain PML1(12), an Ectomycorrhizosphere-Inhabiting Bacterium with Effective Mineral-Weathering Ability.</title>
        <authorList>
            <person name="Uroz S."/>
            <person name="Oger P."/>
        </authorList>
    </citation>
    <scope>NUCLEOTIDE SEQUENCE [LARGE SCALE GENOMIC DNA]</scope>
    <source>
        <strain evidence="4">PML1(12)</strain>
    </source>
</reference>
<gene>
    <name evidence="3" type="ORF">EOS_14295</name>
</gene>
<dbReference type="Proteomes" id="UP000035963">
    <property type="component" value="Unassembled WGS sequence"/>
</dbReference>
<dbReference type="Gene3D" id="2.10.260.10">
    <property type="match status" value="1"/>
</dbReference>
<evidence type="ECO:0000313" key="3">
    <source>
        <dbReference type="EMBL" id="KLU25498.1"/>
    </source>
</evidence>
<dbReference type="AlphaFoldDB" id="A0A0J1FZY7"/>
<dbReference type="SMART" id="SM00966">
    <property type="entry name" value="SpoVT_AbrB"/>
    <property type="match status" value="1"/>
</dbReference>
<dbReference type="InterPro" id="IPR037914">
    <property type="entry name" value="SpoVT-AbrB_sf"/>
</dbReference>
<evidence type="ECO:0000256" key="1">
    <source>
        <dbReference type="PROSITE-ProRule" id="PRU01076"/>
    </source>
</evidence>
<proteinExistence type="predicted"/>
<dbReference type="PATRIC" id="fig|908627.4.peg.3180"/>
<dbReference type="SUPFAM" id="SSF89447">
    <property type="entry name" value="AbrB/MazE/MraZ-like"/>
    <property type="match status" value="1"/>
</dbReference>
<feature type="domain" description="SpoVT-AbrB" evidence="2">
    <location>
        <begin position="3"/>
        <end position="46"/>
    </location>
</feature>
<dbReference type="OrthoDB" id="9795766at2"/>
<organism evidence="3 4">
    <name type="scientific">Caballeronia mineralivorans PML1(12)</name>
    <dbReference type="NCBI Taxonomy" id="908627"/>
    <lineage>
        <taxon>Bacteria</taxon>
        <taxon>Pseudomonadati</taxon>
        <taxon>Pseudomonadota</taxon>
        <taxon>Betaproteobacteria</taxon>
        <taxon>Burkholderiales</taxon>
        <taxon>Burkholderiaceae</taxon>
        <taxon>Caballeronia</taxon>
    </lineage>
</organism>
<dbReference type="RefSeq" id="WP_047847313.1">
    <property type="nucleotide sequence ID" value="NZ_AEJF01000091.1"/>
</dbReference>